<dbReference type="Pfam" id="PF00814">
    <property type="entry name" value="TsaD"/>
    <property type="match status" value="1"/>
</dbReference>
<dbReference type="PANTHER" id="PTHR11735:SF6">
    <property type="entry name" value="TRNA N6-ADENOSINE THREONYLCARBAMOYLTRANSFERASE, MITOCHONDRIAL"/>
    <property type="match status" value="1"/>
</dbReference>
<protein>
    <recommendedName>
        <fullName evidence="1">N(6)-L-threonylcarbamoyladenine synthase</fullName>
        <ecNumber evidence="1">2.3.1.234</ecNumber>
    </recommendedName>
</protein>
<dbReference type="InterPro" id="IPR022450">
    <property type="entry name" value="TsaD"/>
</dbReference>
<comment type="catalytic activity">
    <reaction evidence="6 7">
        <text>L-threonylcarbamoyladenylate + adenosine(37) in tRNA = N(6)-L-threonylcarbamoyladenosine(37) in tRNA + AMP + H(+)</text>
        <dbReference type="Rhea" id="RHEA:37059"/>
        <dbReference type="Rhea" id="RHEA-COMP:10162"/>
        <dbReference type="Rhea" id="RHEA-COMP:10163"/>
        <dbReference type="ChEBI" id="CHEBI:15378"/>
        <dbReference type="ChEBI" id="CHEBI:73682"/>
        <dbReference type="ChEBI" id="CHEBI:74411"/>
        <dbReference type="ChEBI" id="CHEBI:74418"/>
        <dbReference type="ChEBI" id="CHEBI:456215"/>
        <dbReference type="EC" id="2.3.1.234"/>
    </reaction>
</comment>
<evidence type="ECO:0000313" key="10">
    <source>
        <dbReference type="Proteomes" id="UP001235939"/>
    </source>
</evidence>
<comment type="cofactor">
    <cofactor evidence="7">
        <name>a divalent metal cation</name>
        <dbReference type="ChEBI" id="CHEBI:60240"/>
    </cofactor>
    <text evidence="7">Binds 1 divalent metal cation per subunit.</text>
</comment>
<dbReference type="Gene3D" id="3.30.420.40">
    <property type="match status" value="2"/>
</dbReference>
<comment type="subcellular location">
    <subcellularLocation>
        <location evidence="7">Mitochondrion</location>
    </subcellularLocation>
</comment>
<keyword evidence="2 7" id="KW-0808">Transferase</keyword>
<evidence type="ECO:0000259" key="8">
    <source>
        <dbReference type="Pfam" id="PF00814"/>
    </source>
</evidence>
<keyword evidence="10" id="KW-1185">Reference proteome</keyword>
<dbReference type="HAMAP" id="MF_01445">
    <property type="entry name" value="TsaD"/>
    <property type="match status" value="1"/>
</dbReference>
<dbReference type="SUPFAM" id="SSF53067">
    <property type="entry name" value="Actin-like ATPase domain"/>
    <property type="match status" value="1"/>
</dbReference>
<feature type="domain" description="Gcp-like" evidence="8">
    <location>
        <begin position="48"/>
        <end position="357"/>
    </location>
</feature>
<evidence type="ECO:0000256" key="5">
    <source>
        <dbReference type="ARBA" id="ARBA00023315"/>
    </source>
</evidence>
<name>A0ABY6KNS9_9ARAC</name>
<dbReference type="PANTHER" id="PTHR11735">
    <property type="entry name" value="TRNA N6-ADENOSINE THREONYLCARBAMOYLTRANSFERASE"/>
    <property type="match status" value="1"/>
</dbReference>
<evidence type="ECO:0000256" key="4">
    <source>
        <dbReference type="ARBA" id="ARBA00022723"/>
    </source>
</evidence>
<dbReference type="NCBIfam" id="TIGR00329">
    <property type="entry name" value="gcp_kae1"/>
    <property type="match status" value="1"/>
</dbReference>
<evidence type="ECO:0000313" key="9">
    <source>
        <dbReference type="EMBL" id="UYV69230.1"/>
    </source>
</evidence>
<dbReference type="InterPro" id="IPR000905">
    <property type="entry name" value="Gcp-like_dom"/>
</dbReference>
<evidence type="ECO:0000256" key="6">
    <source>
        <dbReference type="ARBA" id="ARBA00048117"/>
    </source>
</evidence>
<dbReference type="InterPro" id="IPR017861">
    <property type="entry name" value="KAE1/TsaD"/>
</dbReference>
<comment type="similarity">
    <text evidence="7">Belongs to the KAE1 / TsaD family.</text>
</comment>
<dbReference type="EMBL" id="CP092868">
    <property type="protein sequence ID" value="UYV69230.1"/>
    <property type="molecule type" value="Genomic_DNA"/>
</dbReference>
<comment type="function">
    <text evidence="7">Required for the formation of a threonylcarbamoyl group on adenosine at position 37 (t(6)A37) in mitochondrial tRNAs that read codons beginning with adenine. Probably involved in the transfer of the threonylcarbamoyl moiety of threonylcarbamoyl-AMP (TC-AMP) to the N6 group of A37. Involved in mitochondrial genome maintenance.</text>
</comment>
<dbReference type="Proteomes" id="UP001235939">
    <property type="component" value="Chromosome 06"/>
</dbReference>
<evidence type="ECO:0000256" key="2">
    <source>
        <dbReference type="ARBA" id="ARBA00022679"/>
    </source>
</evidence>
<keyword evidence="3 7" id="KW-0819">tRNA processing</keyword>
<comment type="subunit">
    <text evidence="7">Homodimer.</text>
</comment>
<accession>A0ABY6KNS9</accession>
<evidence type="ECO:0000256" key="3">
    <source>
        <dbReference type="ARBA" id="ARBA00022694"/>
    </source>
</evidence>
<keyword evidence="7" id="KW-0496">Mitochondrion</keyword>
<organism evidence="9 10">
    <name type="scientific">Cordylochernes scorpioides</name>
    <dbReference type="NCBI Taxonomy" id="51811"/>
    <lineage>
        <taxon>Eukaryota</taxon>
        <taxon>Metazoa</taxon>
        <taxon>Ecdysozoa</taxon>
        <taxon>Arthropoda</taxon>
        <taxon>Chelicerata</taxon>
        <taxon>Arachnida</taxon>
        <taxon>Pseudoscorpiones</taxon>
        <taxon>Cheliferoidea</taxon>
        <taxon>Chernetidae</taxon>
        <taxon>Cordylochernes</taxon>
    </lineage>
</organism>
<sequence>MGILRNVLLIAKSQNYINRRLCSSGRKVLGIETSCDDTGAAVVDEFGNILGEEKISQNDIHIRNGGIIPPIARNLHQQNIRQVVDTALQQSGCKLEDLSGIAATVRPGLSLSLLVGCNYAKELVQLSQKPFLPIHHMEAHALTVRIVHPVEFPFTVLLASGGHCQLAFVKSVTDFQLLGHCLDNAPGEAIDKFARRLKLKNIAEFRTMSGGQAVETLASRSGNQLAYEYPLTLKHSPDCNFSFSGILFNGLRHIQDSERKLGILGDEMLPDLEDMCASYLRAVTQHIVKRVQRGLTFLDRTEMAPTSQSQRFLVLSGGVACNRYIRAALAYMAEQMEYQFFAPPPHLCTDNGTMVAWYVPLPSSIYHRFYLHKSGNYLNRIWNEIHYKVVLLFLINKLVHTMTS</sequence>
<reference evidence="9 10" key="1">
    <citation type="submission" date="2022-01" db="EMBL/GenBank/DDBJ databases">
        <title>A chromosomal length assembly of Cordylochernes scorpioides.</title>
        <authorList>
            <person name="Zeh D."/>
            <person name="Zeh J."/>
        </authorList>
    </citation>
    <scope>NUCLEOTIDE SEQUENCE [LARGE SCALE GENOMIC DNA]</scope>
    <source>
        <strain evidence="9">IN4F17</strain>
        <tissue evidence="9">Whole Body</tissue>
    </source>
</reference>
<keyword evidence="4 7" id="KW-0479">Metal-binding</keyword>
<keyword evidence="5 7" id="KW-0012">Acyltransferase</keyword>
<gene>
    <name evidence="9" type="ORF">LAZ67_6002905</name>
</gene>
<proteinExistence type="inferred from homology"/>
<dbReference type="EC" id="2.3.1.234" evidence="1"/>
<dbReference type="InterPro" id="IPR043129">
    <property type="entry name" value="ATPase_NBD"/>
</dbReference>
<evidence type="ECO:0000256" key="1">
    <source>
        <dbReference type="ARBA" id="ARBA00012156"/>
    </source>
</evidence>
<dbReference type="PRINTS" id="PR00789">
    <property type="entry name" value="OSIALOPTASE"/>
</dbReference>
<evidence type="ECO:0000256" key="7">
    <source>
        <dbReference type="HAMAP-Rule" id="MF_03179"/>
    </source>
</evidence>
<dbReference type="CDD" id="cd24134">
    <property type="entry name" value="ASKHA_NBD_OSGEPL1_QRI7_euk"/>
    <property type="match status" value="1"/>
</dbReference>